<dbReference type="Proteomes" id="UP000283269">
    <property type="component" value="Unassembled WGS sequence"/>
</dbReference>
<proteinExistence type="predicted"/>
<evidence type="ECO:0008006" key="4">
    <source>
        <dbReference type="Google" id="ProtNLM"/>
    </source>
</evidence>
<feature type="chain" id="PRO_5019079755" description="Bacterial alpha-L-rhamnosidase N-terminal domain-containing protein" evidence="1">
    <location>
        <begin position="21"/>
        <end position="366"/>
    </location>
</feature>
<comment type="caution">
    <text evidence="2">The sequence shown here is derived from an EMBL/GenBank/DDBJ whole genome shotgun (WGS) entry which is preliminary data.</text>
</comment>
<keyword evidence="3" id="KW-1185">Reference proteome</keyword>
<sequence length="366" mass="39066">MYNHIFLSLILAICATRALAIDFSASKWIWTNEINSAGNTVPGSRAFRRDFYSPEGKQALSANILLTVDNAYTFYVNGAKVGAGTDWTKAQAYCVRLKPDCNVFAINGTNYNVATPGGLNPAGVLAAIQIRYTDGFTQNIVSDSSWHVSKTVPAGFEQLRFDDSSWPAATVQANYGAAPWRNIQIPPSASSTPLTLQDADRIWTNEIVNGAAPIGARAFRKTIILPPGQTSSSATILIGVDDAFTLYAQGKVVGSGTTPNWPNAHRWVVDYPPTSELVIAIQGSNAGGPASITAAIDLSMDDCDCGSTLSVVTDGTWKYNKALPAGFQSPGFDDSKWPAAVVVAKYGTGPYRNFTIPAEAIVVNLN</sequence>
<gene>
    <name evidence="2" type="ORF">CVT25_002727</name>
</gene>
<organism evidence="2 3">
    <name type="scientific">Psilocybe cyanescens</name>
    <dbReference type="NCBI Taxonomy" id="93625"/>
    <lineage>
        <taxon>Eukaryota</taxon>
        <taxon>Fungi</taxon>
        <taxon>Dikarya</taxon>
        <taxon>Basidiomycota</taxon>
        <taxon>Agaricomycotina</taxon>
        <taxon>Agaricomycetes</taxon>
        <taxon>Agaricomycetidae</taxon>
        <taxon>Agaricales</taxon>
        <taxon>Agaricineae</taxon>
        <taxon>Strophariaceae</taxon>
        <taxon>Psilocybe</taxon>
    </lineage>
</organism>
<dbReference type="OrthoDB" id="10036721at2759"/>
<protein>
    <recommendedName>
        <fullName evidence="4">Bacterial alpha-L-rhamnosidase N-terminal domain-containing protein</fullName>
    </recommendedName>
</protein>
<evidence type="ECO:0000313" key="2">
    <source>
        <dbReference type="EMBL" id="PPQ85693.1"/>
    </source>
</evidence>
<name>A0A409X4I8_PSICY</name>
<dbReference type="EMBL" id="NHYD01002654">
    <property type="protein sequence ID" value="PPQ85693.1"/>
    <property type="molecule type" value="Genomic_DNA"/>
</dbReference>
<dbReference type="AlphaFoldDB" id="A0A409X4I8"/>
<reference evidence="2 3" key="1">
    <citation type="journal article" date="2018" name="Evol. Lett.">
        <title>Horizontal gene cluster transfer increased hallucinogenic mushroom diversity.</title>
        <authorList>
            <person name="Reynolds H.T."/>
            <person name="Vijayakumar V."/>
            <person name="Gluck-Thaler E."/>
            <person name="Korotkin H.B."/>
            <person name="Matheny P.B."/>
            <person name="Slot J.C."/>
        </authorList>
    </citation>
    <scope>NUCLEOTIDE SEQUENCE [LARGE SCALE GENOMIC DNA]</scope>
    <source>
        <strain evidence="2 3">2631</strain>
    </source>
</reference>
<evidence type="ECO:0000256" key="1">
    <source>
        <dbReference type="SAM" id="SignalP"/>
    </source>
</evidence>
<dbReference type="InParanoid" id="A0A409X4I8"/>
<evidence type="ECO:0000313" key="3">
    <source>
        <dbReference type="Proteomes" id="UP000283269"/>
    </source>
</evidence>
<accession>A0A409X4I8</accession>
<dbReference type="Gene3D" id="2.60.120.260">
    <property type="entry name" value="Galactose-binding domain-like"/>
    <property type="match status" value="2"/>
</dbReference>
<feature type="signal peptide" evidence="1">
    <location>
        <begin position="1"/>
        <end position="20"/>
    </location>
</feature>
<keyword evidence="1" id="KW-0732">Signal</keyword>
<dbReference type="STRING" id="93625.A0A409X4I8"/>